<accession>A0A1E3ICL7</accession>
<dbReference type="RefSeq" id="XP_066066825.1">
    <property type="nucleotide sequence ID" value="XM_066210728.1"/>
</dbReference>
<dbReference type="Gene3D" id="3.30.40.10">
    <property type="entry name" value="Zinc/RING finger domain, C3HC4 (zinc finger)"/>
    <property type="match status" value="1"/>
</dbReference>
<sequence>MKYGKEYQQLLETSNFPEEWKSSAIEYRQLKKIIKDVVAELAAMGFSSDILHKLLVTEASDSHNSVPDPASVNSSMLPGVKVENDDELLALDFENDRGSPTTLKAREMAIQYSLMNVERERNVDPLRVNIHPMFEEQGIFVSNLSSTDGLYPQHCPKFRLRLLSKASQTSTNIGSQSVRPLSVSDILEETLMDYSQGALKVSGNITAMRNLITENRRQKATKKTLIVSHGDVKAEYVLTSNSIYPVPQLRLHLHSSVSSQQTLSTFPIPSSLEPGSEAETADDSNDHRVYLKNTQQGSSHIFDSLSTPALPSTPTSNKVKEAKFPIWAISSSTEPEELTADEFGDLPLGEAATKEDSSVLPTVTPSAAGSEIIPLLSDSLPVQKGRELVIPLASDLAFFALLTTALTSLSLFHAEQQKLFQQSVEKLCVLISRSISPSAERLPRSVSPGGFGDNNCHTSAPINHPFSSKSFRKDLYAWREIFTLWIESQIFESTTECDRGERSVDEAEKRLQKFTNEVIKRGLDNRRTIKGKKIREPWDEFLRLNLLLLDLKRFQIANIVAARKILKKHDKRTALTASAGFHNYVRQTLSAHVDKDGNVSTWAFYNISLPHVLLTSLTNTLLPVLPSIDDYTCLICTSIAFKPIRLPCKHLFCVRCLVKMQKAGKGECPLCRSNIVLLADKSCLDLAVMNFMKEWFPKEVRIKQKENQEEIIKEQALESGIDTRCAIM</sequence>
<dbReference type="PROSITE" id="PS00518">
    <property type="entry name" value="ZF_RING_1"/>
    <property type="match status" value="1"/>
</dbReference>
<protein>
    <submittedName>
        <fullName evidence="1">Uncharacterized protein</fullName>
    </submittedName>
</protein>
<dbReference type="SUPFAM" id="SSF57850">
    <property type="entry name" value="RING/U-box"/>
    <property type="match status" value="1"/>
</dbReference>
<dbReference type="PANTHER" id="PTHR23327">
    <property type="entry name" value="RING FINGER PROTEIN 127"/>
    <property type="match status" value="1"/>
</dbReference>
<dbReference type="EMBL" id="CP143785">
    <property type="protein sequence ID" value="WVN86125.1"/>
    <property type="molecule type" value="Genomic_DNA"/>
</dbReference>
<evidence type="ECO:0000313" key="2">
    <source>
        <dbReference type="Proteomes" id="UP000094043"/>
    </source>
</evidence>
<dbReference type="PROSITE" id="PS50089">
    <property type="entry name" value="ZF_RING_2"/>
    <property type="match status" value="1"/>
</dbReference>
<gene>
    <name evidence="1" type="ORF">L203_101286</name>
</gene>
<keyword evidence="2" id="KW-1185">Reference proteome</keyword>
<dbReference type="Pfam" id="PF13920">
    <property type="entry name" value="zf-C3HC4_3"/>
    <property type="match status" value="1"/>
</dbReference>
<dbReference type="KEGG" id="cdep:91085499"/>
<dbReference type="SMART" id="SM00184">
    <property type="entry name" value="RING"/>
    <property type="match status" value="1"/>
</dbReference>
<dbReference type="PANTHER" id="PTHR23327:SF51">
    <property type="entry name" value="TRANSCRIPTIONAL REGULATOR OF YEAST FORM ADHERENCE 3"/>
    <property type="match status" value="1"/>
</dbReference>
<proteinExistence type="predicted"/>
<dbReference type="OrthoDB" id="5588846at2759"/>
<dbReference type="InterPro" id="IPR004331">
    <property type="entry name" value="SPX_dom"/>
</dbReference>
<dbReference type="VEuPathDB" id="FungiDB:L203_04356"/>
<dbReference type="InterPro" id="IPR013083">
    <property type="entry name" value="Znf_RING/FYVE/PHD"/>
</dbReference>
<dbReference type="Pfam" id="PF03105">
    <property type="entry name" value="SPX"/>
    <property type="match status" value="1"/>
</dbReference>
<evidence type="ECO:0000313" key="1">
    <source>
        <dbReference type="EMBL" id="WVN86125.1"/>
    </source>
</evidence>
<name>A0A1E3ICL7_9TREE</name>
<dbReference type="InterPro" id="IPR001841">
    <property type="entry name" value="Znf_RING"/>
</dbReference>
<dbReference type="Proteomes" id="UP000094043">
    <property type="component" value="Chromosome 2"/>
</dbReference>
<dbReference type="AlphaFoldDB" id="A0A1E3ICL7"/>
<reference evidence="1" key="2">
    <citation type="journal article" date="2022" name="Elife">
        <title>Obligate sexual reproduction of a homothallic fungus closely related to the Cryptococcus pathogenic species complex.</title>
        <authorList>
            <person name="Passer A.R."/>
            <person name="Clancey S.A."/>
            <person name="Shea T."/>
            <person name="David-Palma M."/>
            <person name="Averette A.F."/>
            <person name="Boekhout T."/>
            <person name="Porcel B.M."/>
            <person name="Nowrousian M."/>
            <person name="Cuomo C.A."/>
            <person name="Sun S."/>
            <person name="Heitman J."/>
            <person name="Coelho M.A."/>
        </authorList>
    </citation>
    <scope>NUCLEOTIDE SEQUENCE</scope>
    <source>
        <strain evidence="1">CBS 7841</strain>
    </source>
</reference>
<dbReference type="InterPro" id="IPR017907">
    <property type="entry name" value="Znf_RING_CS"/>
</dbReference>
<dbReference type="GeneID" id="91085499"/>
<reference evidence="1" key="1">
    <citation type="submission" date="2016-06" db="EMBL/GenBank/DDBJ databases">
        <authorList>
            <person name="Cuomo C."/>
            <person name="Litvintseva A."/>
            <person name="Heitman J."/>
            <person name="Chen Y."/>
            <person name="Sun S."/>
            <person name="Springer D."/>
            <person name="Dromer F."/>
            <person name="Young S."/>
            <person name="Zeng Q."/>
            <person name="Chapman S."/>
            <person name="Gujja S."/>
            <person name="Saif S."/>
            <person name="Birren B."/>
        </authorList>
    </citation>
    <scope>NUCLEOTIDE SEQUENCE</scope>
    <source>
        <strain evidence="1">CBS 7841</strain>
    </source>
</reference>
<organism evidence="1 2">
    <name type="scientific">Cryptococcus depauperatus CBS 7841</name>
    <dbReference type="NCBI Taxonomy" id="1295531"/>
    <lineage>
        <taxon>Eukaryota</taxon>
        <taxon>Fungi</taxon>
        <taxon>Dikarya</taxon>
        <taxon>Basidiomycota</taxon>
        <taxon>Agaricomycotina</taxon>
        <taxon>Tremellomycetes</taxon>
        <taxon>Tremellales</taxon>
        <taxon>Cryptococcaceae</taxon>
        <taxon>Cryptococcus</taxon>
    </lineage>
</organism>
<dbReference type="PROSITE" id="PS51382">
    <property type="entry name" value="SPX"/>
    <property type="match status" value="1"/>
</dbReference>
<reference evidence="1" key="3">
    <citation type="submission" date="2024-01" db="EMBL/GenBank/DDBJ databases">
        <authorList>
            <person name="Coelho M.A."/>
            <person name="David-Palma M."/>
            <person name="Shea T."/>
            <person name="Sun S."/>
            <person name="Cuomo C.A."/>
            <person name="Heitman J."/>
        </authorList>
    </citation>
    <scope>NUCLEOTIDE SEQUENCE</scope>
    <source>
        <strain evidence="1">CBS 7841</strain>
    </source>
</reference>